<feature type="region of interest" description="Disordered" evidence="1">
    <location>
        <begin position="1"/>
        <end position="23"/>
    </location>
</feature>
<proteinExistence type="predicted"/>
<accession>A0A5B7J4J1</accession>
<evidence type="ECO:0000256" key="1">
    <source>
        <dbReference type="SAM" id="MobiDB-lite"/>
    </source>
</evidence>
<gene>
    <name evidence="3" type="ORF">E2C01_087827</name>
</gene>
<keyword evidence="2" id="KW-0812">Transmembrane</keyword>
<keyword evidence="4" id="KW-1185">Reference proteome</keyword>
<dbReference type="AlphaFoldDB" id="A0A5B7J4J1"/>
<comment type="caution">
    <text evidence="3">The sequence shown here is derived from an EMBL/GenBank/DDBJ whole genome shotgun (WGS) entry which is preliminary data.</text>
</comment>
<evidence type="ECO:0000256" key="2">
    <source>
        <dbReference type="SAM" id="Phobius"/>
    </source>
</evidence>
<feature type="transmembrane region" description="Helical" evidence="2">
    <location>
        <begin position="32"/>
        <end position="53"/>
    </location>
</feature>
<evidence type="ECO:0000313" key="4">
    <source>
        <dbReference type="Proteomes" id="UP000324222"/>
    </source>
</evidence>
<protein>
    <submittedName>
        <fullName evidence="3">Uncharacterized protein</fullName>
    </submittedName>
</protein>
<keyword evidence="2" id="KW-0472">Membrane</keyword>
<organism evidence="3 4">
    <name type="scientific">Portunus trituberculatus</name>
    <name type="common">Swimming crab</name>
    <name type="synonym">Neptunus trituberculatus</name>
    <dbReference type="NCBI Taxonomy" id="210409"/>
    <lineage>
        <taxon>Eukaryota</taxon>
        <taxon>Metazoa</taxon>
        <taxon>Ecdysozoa</taxon>
        <taxon>Arthropoda</taxon>
        <taxon>Crustacea</taxon>
        <taxon>Multicrustacea</taxon>
        <taxon>Malacostraca</taxon>
        <taxon>Eumalacostraca</taxon>
        <taxon>Eucarida</taxon>
        <taxon>Decapoda</taxon>
        <taxon>Pleocyemata</taxon>
        <taxon>Brachyura</taxon>
        <taxon>Eubrachyura</taxon>
        <taxon>Portunoidea</taxon>
        <taxon>Portunidae</taxon>
        <taxon>Portuninae</taxon>
        <taxon>Portunus</taxon>
    </lineage>
</organism>
<sequence length="62" mass="7112">MLKVVSARSVAPQRKPQKYPSRHDRAKRINHVGLTVGLALDLVFIASYFAYILTIRNRIFQS</sequence>
<dbReference type="OrthoDB" id="6382268at2759"/>
<evidence type="ECO:0000313" key="3">
    <source>
        <dbReference type="EMBL" id="MPC92721.1"/>
    </source>
</evidence>
<reference evidence="3 4" key="1">
    <citation type="submission" date="2019-05" db="EMBL/GenBank/DDBJ databases">
        <title>Another draft genome of Portunus trituberculatus and its Hox gene families provides insights of decapod evolution.</title>
        <authorList>
            <person name="Jeong J.-H."/>
            <person name="Song I."/>
            <person name="Kim S."/>
            <person name="Choi T."/>
            <person name="Kim D."/>
            <person name="Ryu S."/>
            <person name="Kim W."/>
        </authorList>
    </citation>
    <scope>NUCLEOTIDE SEQUENCE [LARGE SCALE GENOMIC DNA]</scope>
    <source>
        <tissue evidence="3">Muscle</tissue>
    </source>
</reference>
<name>A0A5B7J4J1_PORTR</name>
<dbReference type="Proteomes" id="UP000324222">
    <property type="component" value="Unassembled WGS sequence"/>
</dbReference>
<keyword evidence="2" id="KW-1133">Transmembrane helix</keyword>
<dbReference type="EMBL" id="VSRR010092268">
    <property type="protein sequence ID" value="MPC92721.1"/>
    <property type="molecule type" value="Genomic_DNA"/>
</dbReference>